<dbReference type="SUPFAM" id="SSF56784">
    <property type="entry name" value="HAD-like"/>
    <property type="match status" value="1"/>
</dbReference>
<evidence type="ECO:0000256" key="9">
    <source>
        <dbReference type="ARBA" id="ARBA00023235"/>
    </source>
</evidence>
<evidence type="ECO:0000313" key="13">
    <source>
        <dbReference type="EMBL" id="TBT95898.1"/>
    </source>
</evidence>
<dbReference type="InterPro" id="IPR043169">
    <property type="entry name" value="PMM_cap"/>
</dbReference>
<comment type="pathway">
    <text evidence="2">Nucleotide-sugar biosynthesis; GDP-alpha-D-mannose biosynthesis; alpha-D-mannose 1-phosphate from D-fructose 6-phosphate: step 2/2.</text>
</comment>
<keyword evidence="9" id="KW-0413">Isomerase</keyword>
<proteinExistence type="inferred from homology"/>
<feature type="binding site" evidence="11">
    <location>
        <position position="179"/>
    </location>
    <ligand>
        <name>alpha-D-mannose 1-phosphate</name>
        <dbReference type="ChEBI" id="CHEBI:58409"/>
    </ligand>
</feature>
<dbReference type="NCBIfam" id="TIGR01484">
    <property type="entry name" value="HAD-SF-IIB"/>
    <property type="match status" value="1"/>
</dbReference>
<comment type="similarity">
    <text evidence="3">Belongs to the eukaryotic PMM family.</text>
</comment>
<dbReference type="GO" id="GO:0005737">
    <property type="term" value="C:cytoplasm"/>
    <property type="evidence" value="ECO:0007669"/>
    <property type="project" value="UniProtKB-SubCell"/>
</dbReference>
<dbReference type="EC" id="5.4.2.8" evidence="5"/>
<feature type="active site" description="Nucleophile" evidence="10">
    <location>
        <position position="11"/>
    </location>
</feature>
<comment type="caution">
    <text evidence="13">The sequence shown here is derived from an EMBL/GenBank/DDBJ whole genome shotgun (WGS) entry which is preliminary data.</text>
</comment>
<protein>
    <recommendedName>
        <fullName evidence="5">phosphomannomutase</fullName>
        <ecNumber evidence="5">5.4.2.8</ecNumber>
    </recommendedName>
</protein>
<evidence type="ECO:0000256" key="7">
    <source>
        <dbReference type="ARBA" id="ARBA00022723"/>
    </source>
</evidence>
<feature type="binding site" evidence="11">
    <location>
        <position position="181"/>
    </location>
    <ligand>
        <name>alpha-D-mannose 1-phosphate</name>
        <dbReference type="ChEBI" id="CHEBI:58409"/>
    </ligand>
</feature>
<feature type="binding site" evidence="12">
    <location>
        <position position="11"/>
    </location>
    <ligand>
        <name>Mg(2+)</name>
        <dbReference type="ChEBI" id="CHEBI:18420"/>
        <label>1</label>
    </ligand>
</feature>
<evidence type="ECO:0000256" key="8">
    <source>
        <dbReference type="ARBA" id="ARBA00022842"/>
    </source>
</evidence>
<dbReference type="InterPro" id="IPR006379">
    <property type="entry name" value="HAD-SF_hydro_IIB"/>
</dbReference>
<dbReference type="Gene3D" id="3.40.50.1000">
    <property type="entry name" value="HAD superfamily/HAD-like"/>
    <property type="match status" value="1"/>
</dbReference>
<keyword evidence="13" id="KW-0378">Hydrolase</keyword>
<keyword evidence="14" id="KW-1185">Reference proteome</keyword>
<evidence type="ECO:0000256" key="10">
    <source>
        <dbReference type="PIRSR" id="PIRSR605002-1"/>
    </source>
</evidence>
<keyword evidence="7 12" id="KW-0479">Metal-binding</keyword>
<evidence type="ECO:0000256" key="4">
    <source>
        <dbReference type="ARBA" id="ARBA00011738"/>
    </source>
</evidence>
<dbReference type="GO" id="GO:0009298">
    <property type="term" value="P:GDP-mannose biosynthetic process"/>
    <property type="evidence" value="ECO:0007669"/>
    <property type="project" value="UniProtKB-UniPathway"/>
</dbReference>
<dbReference type="GO" id="GO:0046872">
    <property type="term" value="F:metal ion binding"/>
    <property type="evidence" value="ECO:0007669"/>
    <property type="project" value="UniProtKB-KW"/>
</dbReference>
<dbReference type="EMBL" id="SDMR01000002">
    <property type="protein sequence ID" value="TBT95898.1"/>
    <property type="molecule type" value="Genomic_DNA"/>
</dbReference>
<keyword evidence="6" id="KW-0963">Cytoplasm</keyword>
<dbReference type="RefSeq" id="WP_131171013.1">
    <property type="nucleotide sequence ID" value="NZ_FXTL01000002.1"/>
</dbReference>
<evidence type="ECO:0000256" key="3">
    <source>
        <dbReference type="ARBA" id="ARBA00009736"/>
    </source>
</evidence>
<dbReference type="SFLD" id="SFLDG01143">
    <property type="entry name" value="C2.B.3:_Phosphomannomutase_Lik"/>
    <property type="match status" value="1"/>
</dbReference>
<dbReference type="InterPro" id="IPR036412">
    <property type="entry name" value="HAD-like_sf"/>
</dbReference>
<dbReference type="GO" id="GO:0004615">
    <property type="term" value="F:phosphomannomutase activity"/>
    <property type="evidence" value="ECO:0007669"/>
    <property type="project" value="UniProtKB-EC"/>
</dbReference>
<evidence type="ECO:0000256" key="11">
    <source>
        <dbReference type="PIRSR" id="PIRSR605002-2"/>
    </source>
</evidence>
<name>A0A4Q9KMY1_PROTD</name>
<evidence type="ECO:0000256" key="12">
    <source>
        <dbReference type="PIRSR" id="PIRSR605002-3"/>
    </source>
</evidence>
<dbReference type="InterPro" id="IPR005002">
    <property type="entry name" value="PMM"/>
</dbReference>
<dbReference type="AlphaFoldDB" id="A0A4Q9KMY1"/>
<dbReference type="SFLD" id="SFLDG01140">
    <property type="entry name" value="C2.B:_Phosphomannomutase_and_P"/>
    <property type="match status" value="1"/>
</dbReference>
<dbReference type="Pfam" id="PF03332">
    <property type="entry name" value="PMM"/>
    <property type="match status" value="1"/>
</dbReference>
<comment type="subunit">
    <text evidence="4">Homodimer.</text>
</comment>
<dbReference type="OrthoDB" id="2241234at2"/>
<comment type="subcellular location">
    <subcellularLocation>
        <location evidence="1">Cytoplasm</location>
    </subcellularLocation>
</comment>
<accession>A0A4Q9KMY1</accession>
<evidence type="ECO:0000256" key="5">
    <source>
        <dbReference type="ARBA" id="ARBA00012730"/>
    </source>
</evidence>
<reference evidence="13 14" key="1">
    <citation type="submission" date="2019-01" db="EMBL/GenBank/DDBJ databases">
        <title>Lactibacter flavus gen. nov., sp. nov., a novel bacterium of the family Propionibacteriaceae isolated from raw milk and dairy products.</title>
        <authorList>
            <person name="Huptas C."/>
            <person name="Wenning M."/>
            <person name="Breitenwieser F."/>
            <person name="Doll E."/>
            <person name="Von Neubeck M."/>
            <person name="Busse H.-J."/>
            <person name="Scherer S."/>
        </authorList>
    </citation>
    <scope>NUCLEOTIDE SEQUENCE [LARGE SCALE GENOMIC DNA]</scope>
    <source>
        <strain evidence="13 14">DSM 22130</strain>
    </source>
</reference>
<organism evidence="13 14">
    <name type="scientific">Propioniciclava tarda</name>
    <dbReference type="NCBI Taxonomy" id="433330"/>
    <lineage>
        <taxon>Bacteria</taxon>
        <taxon>Bacillati</taxon>
        <taxon>Actinomycetota</taxon>
        <taxon>Actinomycetes</taxon>
        <taxon>Propionibacteriales</taxon>
        <taxon>Propionibacteriaceae</taxon>
        <taxon>Propioniciclava</taxon>
    </lineage>
</organism>
<dbReference type="GO" id="GO:0016791">
    <property type="term" value="F:phosphatase activity"/>
    <property type="evidence" value="ECO:0007669"/>
    <property type="project" value="UniProtKB-ARBA"/>
</dbReference>
<dbReference type="Gene3D" id="3.30.1240.20">
    <property type="match status" value="1"/>
</dbReference>
<feature type="binding site" evidence="11">
    <location>
        <position position="128"/>
    </location>
    <ligand>
        <name>alpha-D-mannose 1-phosphate</name>
        <dbReference type="ChEBI" id="CHEBI:58409"/>
    </ligand>
</feature>
<dbReference type="UniPathway" id="UPA00126">
    <property type="reaction ID" value="UER00424"/>
</dbReference>
<evidence type="ECO:0000313" key="14">
    <source>
        <dbReference type="Proteomes" id="UP000291933"/>
    </source>
</evidence>
<feature type="binding site" evidence="12">
    <location>
        <position position="13"/>
    </location>
    <ligand>
        <name>Mg(2+)</name>
        <dbReference type="ChEBI" id="CHEBI:18420"/>
        <label>1</label>
    </ligand>
</feature>
<dbReference type="Proteomes" id="UP000291933">
    <property type="component" value="Unassembled WGS sequence"/>
</dbReference>
<dbReference type="SFLD" id="SFLDS00003">
    <property type="entry name" value="Haloacid_Dehalogenase"/>
    <property type="match status" value="1"/>
</dbReference>
<gene>
    <name evidence="13" type="ORF">ET996_02670</name>
</gene>
<keyword evidence="8 12" id="KW-0460">Magnesium</keyword>
<feature type="binding site" evidence="12">
    <location>
        <position position="212"/>
    </location>
    <ligand>
        <name>Mg(2+)</name>
        <dbReference type="ChEBI" id="CHEBI:18420"/>
        <label>1</label>
    </ligand>
</feature>
<evidence type="ECO:0000256" key="2">
    <source>
        <dbReference type="ARBA" id="ARBA00004699"/>
    </source>
</evidence>
<comment type="cofactor">
    <cofactor evidence="12">
        <name>Mg(2+)</name>
        <dbReference type="ChEBI" id="CHEBI:18420"/>
    </cofactor>
</comment>
<evidence type="ECO:0000256" key="1">
    <source>
        <dbReference type="ARBA" id="ARBA00004496"/>
    </source>
</evidence>
<evidence type="ECO:0000256" key="6">
    <source>
        <dbReference type="ARBA" id="ARBA00022490"/>
    </source>
</evidence>
<dbReference type="InterPro" id="IPR023214">
    <property type="entry name" value="HAD_sf"/>
</dbReference>
<sequence>MTNPPRLVAFDLDDTLAPSKSPLPQPITDLLTTLLTRVPVCIISGGQFEQFDKQVIARLADGPQLERLHLMPTNGTRYDTYSDGRWRVQYKHDLPRDLRDRALAVLEEQAKRLGLWESQTWGPILEDRGSQITFSALGQAAPVDAKKAWDPDGSKRAGLQAAVAPHLPELDVHAGGSTSIDITSKGIDKAHGISRLAQMLGLEFDEILFVGDRLEPGGNDFPVKALGVATHQVTGWEDTLTYVTDLLPRLDS</sequence>
<feature type="active site" description="Proton donor/acceptor" evidence="10">
    <location>
        <position position="13"/>
    </location>
</feature>